<dbReference type="GO" id="GO:0007166">
    <property type="term" value="P:cell surface receptor signaling pathway"/>
    <property type="evidence" value="ECO:0007669"/>
    <property type="project" value="TreeGrafter"/>
</dbReference>
<protein>
    <recommendedName>
        <fullName evidence="4">Ig-like domain-containing protein</fullName>
    </recommendedName>
</protein>
<dbReference type="SMART" id="SM00409">
    <property type="entry name" value="IG"/>
    <property type="match status" value="3"/>
</dbReference>
<dbReference type="SUPFAM" id="SSF48726">
    <property type="entry name" value="Immunoglobulin"/>
    <property type="match status" value="3"/>
</dbReference>
<feature type="domain" description="Ig-like" evidence="4">
    <location>
        <begin position="127"/>
        <end position="211"/>
    </location>
</feature>
<dbReference type="InterPro" id="IPR003598">
    <property type="entry name" value="Ig_sub2"/>
</dbReference>
<dbReference type="AlphaFoldDB" id="A0A8C6TCZ2"/>
<feature type="domain" description="Ig-like" evidence="4">
    <location>
        <begin position="216"/>
        <end position="302"/>
    </location>
</feature>
<proteinExistence type="predicted"/>
<dbReference type="InterPro" id="IPR007110">
    <property type="entry name" value="Ig-like_dom"/>
</dbReference>
<evidence type="ECO:0000313" key="5">
    <source>
        <dbReference type="Ensembl" id="ENSNMLP00000019217.1"/>
    </source>
</evidence>
<dbReference type="InterPro" id="IPR013783">
    <property type="entry name" value="Ig-like_fold"/>
</dbReference>
<evidence type="ECO:0000256" key="3">
    <source>
        <dbReference type="SAM" id="SignalP"/>
    </source>
</evidence>
<feature type="chain" id="PRO_5034465439" description="Ig-like domain-containing protein" evidence="3">
    <location>
        <begin position="19"/>
        <end position="321"/>
    </location>
</feature>
<dbReference type="GO" id="GO:0006955">
    <property type="term" value="P:immune response"/>
    <property type="evidence" value="ECO:0007669"/>
    <property type="project" value="TreeGrafter"/>
</dbReference>
<reference evidence="5" key="2">
    <citation type="submission" date="2025-09" db="UniProtKB">
        <authorList>
            <consortium name="Ensembl"/>
        </authorList>
    </citation>
    <scope>IDENTIFICATION</scope>
</reference>
<keyword evidence="1 3" id="KW-0732">Signal</keyword>
<dbReference type="Proteomes" id="UP000694523">
    <property type="component" value="Unplaced"/>
</dbReference>
<dbReference type="SMART" id="SM00408">
    <property type="entry name" value="IGc2"/>
    <property type="match status" value="3"/>
</dbReference>
<keyword evidence="2" id="KW-1015">Disulfide bond</keyword>
<name>A0A8C6TCZ2_9GOBI</name>
<dbReference type="PANTHER" id="PTHR11481">
    <property type="entry name" value="IMMUNOGLOBULIN FC RECEPTOR"/>
    <property type="match status" value="1"/>
</dbReference>
<dbReference type="Pfam" id="PF13895">
    <property type="entry name" value="Ig_2"/>
    <property type="match status" value="1"/>
</dbReference>
<organism evidence="5 6">
    <name type="scientific">Neogobius melanostomus</name>
    <name type="common">round goby</name>
    <dbReference type="NCBI Taxonomy" id="47308"/>
    <lineage>
        <taxon>Eukaryota</taxon>
        <taxon>Metazoa</taxon>
        <taxon>Chordata</taxon>
        <taxon>Craniata</taxon>
        <taxon>Vertebrata</taxon>
        <taxon>Euteleostomi</taxon>
        <taxon>Actinopterygii</taxon>
        <taxon>Neopterygii</taxon>
        <taxon>Teleostei</taxon>
        <taxon>Neoteleostei</taxon>
        <taxon>Acanthomorphata</taxon>
        <taxon>Gobiaria</taxon>
        <taxon>Gobiiformes</taxon>
        <taxon>Gobioidei</taxon>
        <taxon>Gobiidae</taxon>
        <taxon>Benthophilinae</taxon>
        <taxon>Neogobiini</taxon>
        <taxon>Neogobius</taxon>
    </lineage>
</organism>
<reference evidence="5" key="1">
    <citation type="submission" date="2025-08" db="UniProtKB">
        <authorList>
            <consortium name="Ensembl"/>
        </authorList>
    </citation>
    <scope>IDENTIFICATION</scope>
</reference>
<sequence>MWMFKAITVLYLSAAVATQDSGEALPVPRVHLQSQWSEIFPPEQVRLRCDVNGKDWTVIWYRDEQEIQTTDTSVILSEDAQNLTLKAEAQTQSGKYSCKGFHKSNASLSTQDSNALQITVHGQKLKPALSVSGDEQDVLVGQSVTFRCGIDVLSSWEYYWYLNDNTVHKSTVDVYTVQSAEEAHNGKYHCKVKRGGVFVSNDSNTVSVKVSDVPKPRVTLVSSWSDVIEKEQVLLRCETDGPDWSFTWFRGGEQLTESPNIKFSDDGGAQLIMSSVTKTLQGLYTCKAEHNANKTSDLDKATQSGSQFMTRPHPHCQRTLL</sequence>
<dbReference type="PANTHER" id="PTHR11481:SF60">
    <property type="entry name" value="IG-LIKE DOMAIN-CONTAINING PROTEIN"/>
    <property type="match status" value="1"/>
</dbReference>
<dbReference type="PROSITE" id="PS50835">
    <property type="entry name" value="IG_LIKE"/>
    <property type="match status" value="3"/>
</dbReference>
<accession>A0A8C6TCZ2</accession>
<dbReference type="InterPro" id="IPR050488">
    <property type="entry name" value="Ig_Fc_receptor"/>
</dbReference>
<evidence type="ECO:0000259" key="4">
    <source>
        <dbReference type="PROSITE" id="PS50835"/>
    </source>
</evidence>
<dbReference type="GO" id="GO:0004888">
    <property type="term" value="F:transmembrane signaling receptor activity"/>
    <property type="evidence" value="ECO:0007669"/>
    <property type="project" value="TreeGrafter"/>
</dbReference>
<dbReference type="InterPro" id="IPR003599">
    <property type="entry name" value="Ig_sub"/>
</dbReference>
<evidence type="ECO:0000313" key="6">
    <source>
        <dbReference type="Proteomes" id="UP000694523"/>
    </source>
</evidence>
<dbReference type="InterPro" id="IPR036179">
    <property type="entry name" value="Ig-like_dom_sf"/>
</dbReference>
<feature type="signal peptide" evidence="3">
    <location>
        <begin position="1"/>
        <end position="18"/>
    </location>
</feature>
<dbReference type="GO" id="GO:0009897">
    <property type="term" value="C:external side of plasma membrane"/>
    <property type="evidence" value="ECO:0007669"/>
    <property type="project" value="TreeGrafter"/>
</dbReference>
<evidence type="ECO:0000256" key="2">
    <source>
        <dbReference type="ARBA" id="ARBA00023157"/>
    </source>
</evidence>
<dbReference type="Gene3D" id="2.60.40.10">
    <property type="entry name" value="Immunoglobulins"/>
    <property type="match status" value="3"/>
</dbReference>
<evidence type="ECO:0000256" key="1">
    <source>
        <dbReference type="ARBA" id="ARBA00022729"/>
    </source>
</evidence>
<dbReference type="Pfam" id="PF13927">
    <property type="entry name" value="Ig_3"/>
    <property type="match status" value="2"/>
</dbReference>
<keyword evidence="6" id="KW-1185">Reference proteome</keyword>
<dbReference type="Ensembl" id="ENSNMLT00000021593.1">
    <property type="protein sequence ID" value="ENSNMLP00000019217.1"/>
    <property type="gene ID" value="ENSNMLG00000012603.1"/>
</dbReference>
<feature type="domain" description="Ig-like" evidence="4">
    <location>
        <begin position="28"/>
        <end position="109"/>
    </location>
</feature>